<evidence type="ECO:0000259" key="3">
    <source>
        <dbReference type="Pfam" id="PF01757"/>
    </source>
</evidence>
<reference evidence="4" key="1">
    <citation type="submission" date="2023-07" db="EMBL/GenBank/DDBJ databases">
        <authorList>
            <consortium name="AG Swart"/>
            <person name="Singh M."/>
            <person name="Singh A."/>
            <person name="Seah K."/>
            <person name="Emmerich C."/>
        </authorList>
    </citation>
    <scope>NUCLEOTIDE SEQUENCE</scope>
    <source>
        <strain evidence="4">DP1</strain>
    </source>
</reference>
<keyword evidence="1" id="KW-1133">Transmembrane helix</keyword>
<feature type="transmembrane region" description="Helical" evidence="1">
    <location>
        <begin position="644"/>
        <end position="667"/>
    </location>
</feature>
<dbReference type="EMBL" id="CAMPGE010029079">
    <property type="protein sequence ID" value="CAI2386557.1"/>
    <property type="molecule type" value="Genomic_DNA"/>
</dbReference>
<feature type="transmembrane region" description="Helical" evidence="1">
    <location>
        <begin position="571"/>
        <end position="590"/>
    </location>
</feature>
<feature type="transmembrane region" description="Helical" evidence="1">
    <location>
        <begin position="434"/>
        <end position="454"/>
    </location>
</feature>
<dbReference type="PANTHER" id="PTHR11161:SF0">
    <property type="entry name" value="O-ACYLTRANSFERASE LIKE PROTEIN"/>
    <property type="match status" value="1"/>
</dbReference>
<dbReference type="PANTHER" id="PTHR11161">
    <property type="entry name" value="O-ACYLTRANSFERASE"/>
    <property type="match status" value="1"/>
</dbReference>
<feature type="transmembrane region" description="Helical" evidence="1">
    <location>
        <begin position="532"/>
        <end position="551"/>
    </location>
</feature>
<feature type="transmembrane region" description="Helical" evidence="1">
    <location>
        <begin position="481"/>
        <end position="498"/>
    </location>
</feature>
<keyword evidence="1" id="KW-0472">Membrane</keyword>
<protein>
    <recommendedName>
        <fullName evidence="3">Acyltransferase 3 domain-containing protein</fullName>
    </recommendedName>
</protein>
<feature type="transmembrane region" description="Helical" evidence="1">
    <location>
        <begin position="611"/>
        <end position="632"/>
    </location>
</feature>
<feature type="transmembrane region" description="Helical" evidence="1">
    <location>
        <begin position="347"/>
        <end position="365"/>
    </location>
</feature>
<feature type="chain" id="PRO_5042261172" description="Acyltransferase 3 domain-containing protein" evidence="2">
    <location>
        <begin position="20"/>
        <end position="719"/>
    </location>
</feature>
<feature type="transmembrane region" description="Helical" evidence="1">
    <location>
        <begin position="299"/>
        <end position="326"/>
    </location>
</feature>
<accession>A0AAD2DA02</accession>
<sequence length="719" mass="81966">MRIILALILLLVLSNCASSDSEKAHSPIDLQELDPSMPTSYPELHGHISEKLTGFNSLKGFQSIPDGIHEPNPMCMEHVRTALSPGGAQYLKILYSLSGKFVNELGNPELCRDIEQTEYVMMKIMAGLSFTIGLCVPNTCGTPEDFAGLKEFLIKKAKDFGLPEEMPLDVQIMFPYKQKSASWGAGGISTLALLGLITVLGIVGSFTEYIPLFRKPGSLPSDKPEKKINKLGLALHSFSFKTNLQKLFHVSSQGDDDLAILNGIRVFSICWVIAGHVFMIGSGAPMSNILSMQNMMTTWYFVIVPGGFFAVDVFFMMSGFLTFYLLTVKMYPKKGWTNFPMVYFHRWFRLFTPAAFCILLTNFVFKHLGSGPSFQQSWNMNCEKYWWSSLIFINNLVPWNTGLMCMSWFWYLANDFEFFLISPIIIFFYCRNKIVGYALVAILMLVNYIVNMVLTAQNDLGIMFTLSGGGDFFDLVYMKPWSRFAAYGVGAIFGFMYYEYKQDKKKMADENLEEIRPSLSTKIMMAPKYSTLITYFYFFSGLFLTSFFVFIQISFYKEKLNSNPWSKTSNMLYNAFGRSFFVLGLILIIIPTFQGRLPWIKHLLGNNTMIVLGRITFGVYLMHIPWIIMLLADSRQGMWVSNLNAWWLVLGIAPISFLFAIPFSMYAEVPFMNLEKHFLMPKPPPKKIVLKEQQVESFERINKTVDSEEPKSLLLPKKS</sequence>
<feature type="signal peptide" evidence="2">
    <location>
        <begin position="1"/>
        <end position="19"/>
    </location>
</feature>
<keyword evidence="2" id="KW-0732">Signal</keyword>
<feature type="domain" description="Acyltransferase 3" evidence="3">
    <location>
        <begin position="260"/>
        <end position="664"/>
    </location>
</feature>
<comment type="caution">
    <text evidence="4">The sequence shown here is derived from an EMBL/GenBank/DDBJ whole genome shotgun (WGS) entry which is preliminary data.</text>
</comment>
<dbReference type="AlphaFoldDB" id="A0AAD2DA02"/>
<evidence type="ECO:0000256" key="2">
    <source>
        <dbReference type="SAM" id="SignalP"/>
    </source>
</evidence>
<dbReference type="GO" id="GO:0016747">
    <property type="term" value="F:acyltransferase activity, transferring groups other than amino-acyl groups"/>
    <property type="evidence" value="ECO:0007669"/>
    <property type="project" value="InterPro"/>
</dbReference>
<feature type="transmembrane region" description="Helical" evidence="1">
    <location>
        <begin position="183"/>
        <end position="206"/>
    </location>
</feature>
<evidence type="ECO:0000313" key="4">
    <source>
        <dbReference type="EMBL" id="CAI2386557.1"/>
    </source>
</evidence>
<name>A0AAD2DA02_EUPCR</name>
<dbReference type="Pfam" id="PF01757">
    <property type="entry name" value="Acyl_transf_3"/>
    <property type="match status" value="1"/>
</dbReference>
<gene>
    <name evidence="4" type="ORF">ECRASSUSDP1_LOCUS28179</name>
</gene>
<keyword evidence="5" id="KW-1185">Reference proteome</keyword>
<evidence type="ECO:0000313" key="5">
    <source>
        <dbReference type="Proteomes" id="UP001295684"/>
    </source>
</evidence>
<proteinExistence type="predicted"/>
<evidence type="ECO:0000256" key="1">
    <source>
        <dbReference type="SAM" id="Phobius"/>
    </source>
</evidence>
<dbReference type="InterPro" id="IPR002656">
    <property type="entry name" value="Acyl_transf_3_dom"/>
</dbReference>
<dbReference type="InterPro" id="IPR052728">
    <property type="entry name" value="O2_lipid_transport_reg"/>
</dbReference>
<feature type="transmembrane region" description="Helical" evidence="1">
    <location>
        <begin position="258"/>
        <end position="279"/>
    </location>
</feature>
<keyword evidence="1" id="KW-0812">Transmembrane</keyword>
<organism evidence="4 5">
    <name type="scientific">Euplotes crassus</name>
    <dbReference type="NCBI Taxonomy" id="5936"/>
    <lineage>
        <taxon>Eukaryota</taxon>
        <taxon>Sar</taxon>
        <taxon>Alveolata</taxon>
        <taxon>Ciliophora</taxon>
        <taxon>Intramacronucleata</taxon>
        <taxon>Spirotrichea</taxon>
        <taxon>Hypotrichia</taxon>
        <taxon>Euplotida</taxon>
        <taxon>Euplotidae</taxon>
        <taxon>Moneuplotes</taxon>
    </lineage>
</organism>
<dbReference type="Proteomes" id="UP001295684">
    <property type="component" value="Unassembled WGS sequence"/>
</dbReference>